<evidence type="ECO:0000313" key="3">
    <source>
        <dbReference type="EMBL" id="ORE85266.1"/>
    </source>
</evidence>
<feature type="compositionally biased region" description="Polar residues" evidence="2">
    <location>
        <begin position="1"/>
        <end position="20"/>
    </location>
</feature>
<accession>A0A1Y1SAA6</accession>
<evidence type="ECO:0000256" key="1">
    <source>
        <dbReference type="ARBA" id="ARBA00044755"/>
    </source>
</evidence>
<dbReference type="Proteomes" id="UP000192342">
    <property type="component" value="Unassembled WGS sequence"/>
</dbReference>
<dbReference type="RefSeq" id="WP_158523242.1">
    <property type="nucleotide sequence ID" value="NZ_AQQV01000005.1"/>
</dbReference>
<dbReference type="OrthoDB" id="9811682at2"/>
<dbReference type="Pfam" id="PF04519">
    <property type="entry name" value="Bactofilin"/>
    <property type="match status" value="1"/>
</dbReference>
<proteinExistence type="inferred from homology"/>
<organism evidence="3 4">
    <name type="scientific">Oceanococcus atlanticus</name>
    <dbReference type="NCBI Taxonomy" id="1317117"/>
    <lineage>
        <taxon>Bacteria</taxon>
        <taxon>Pseudomonadati</taxon>
        <taxon>Pseudomonadota</taxon>
        <taxon>Gammaproteobacteria</taxon>
        <taxon>Chromatiales</taxon>
        <taxon>Oceanococcaceae</taxon>
        <taxon>Oceanococcus</taxon>
    </lineage>
</organism>
<keyword evidence="4" id="KW-1185">Reference proteome</keyword>
<dbReference type="PANTHER" id="PTHR35024">
    <property type="entry name" value="HYPOTHETICAL CYTOSOLIC PROTEIN"/>
    <property type="match status" value="1"/>
</dbReference>
<evidence type="ECO:0000256" key="2">
    <source>
        <dbReference type="SAM" id="MobiDB-lite"/>
    </source>
</evidence>
<dbReference type="InterPro" id="IPR007607">
    <property type="entry name" value="BacA/B"/>
</dbReference>
<sequence length="190" mass="19794">MSAENNQAASNPYPQPSQTAMRRDGASIGPKTHIKGDLHAEEDLLIEGKITGMVVLKSNQLAVGSQGRIVGTAFANVVVVDGTIEGDIYASERIAIKKSARIQGAVMAPRVSLEDGAHLRGSVEMDPDAIKEAVQAKFGDVLQPAKPEVKPSAPVAAAPRPVAVERKDEPAKTAVGDKDANKPDSAAAAK</sequence>
<comment type="caution">
    <text evidence="3">The sequence shown here is derived from an EMBL/GenBank/DDBJ whole genome shotgun (WGS) entry which is preliminary data.</text>
</comment>
<feature type="region of interest" description="Disordered" evidence="2">
    <location>
        <begin position="145"/>
        <end position="190"/>
    </location>
</feature>
<dbReference type="EMBL" id="AQQV01000005">
    <property type="protein sequence ID" value="ORE85266.1"/>
    <property type="molecule type" value="Genomic_DNA"/>
</dbReference>
<feature type="compositionally biased region" description="Basic and acidic residues" evidence="2">
    <location>
        <begin position="163"/>
        <end position="182"/>
    </location>
</feature>
<feature type="region of interest" description="Disordered" evidence="2">
    <location>
        <begin position="1"/>
        <end position="33"/>
    </location>
</feature>
<dbReference type="PANTHER" id="PTHR35024:SF4">
    <property type="entry name" value="POLYMER-FORMING CYTOSKELETAL PROTEIN"/>
    <property type="match status" value="1"/>
</dbReference>
<name>A0A1Y1SAA6_9GAMM</name>
<feature type="compositionally biased region" description="Low complexity" evidence="2">
    <location>
        <begin position="145"/>
        <end position="162"/>
    </location>
</feature>
<dbReference type="AlphaFoldDB" id="A0A1Y1SAA6"/>
<evidence type="ECO:0008006" key="5">
    <source>
        <dbReference type="Google" id="ProtNLM"/>
    </source>
</evidence>
<protein>
    <recommendedName>
        <fullName evidence="5">Polymer-forming cytoskeletal protein</fullName>
    </recommendedName>
</protein>
<gene>
    <name evidence="3" type="ORF">ATO7_15822</name>
</gene>
<comment type="similarity">
    <text evidence="1">Belongs to the bactofilin family.</text>
</comment>
<reference evidence="3 4" key="1">
    <citation type="submission" date="2013-04" db="EMBL/GenBank/DDBJ databases">
        <title>Oceanococcus atlanticus 22II-S10r2 Genome Sequencing.</title>
        <authorList>
            <person name="Lai Q."/>
            <person name="Li G."/>
            <person name="Shao Z."/>
        </authorList>
    </citation>
    <scope>NUCLEOTIDE SEQUENCE [LARGE SCALE GENOMIC DNA]</scope>
    <source>
        <strain evidence="3 4">22II-S10r2</strain>
    </source>
</reference>
<evidence type="ECO:0000313" key="4">
    <source>
        <dbReference type="Proteomes" id="UP000192342"/>
    </source>
</evidence>
<dbReference type="STRING" id="1317117.ATO7_15822"/>